<feature type="region of interest" description="Disordered" evidence="10">
    <location>
        <begin position="1"/>
        <end position="31"/>
    </location>
</feature>
<protein>
    <recommendedName>
        <fullName evidence="13">MIND kinetochore complex component Nnf1</fullName>
    </recommendedName>
</protein>
<evidence type="ECO:0000256" key="10">
    <source>
        <dbReference type="SAM" id="MobiDB-lite"/>
    </source>
</evidence>
<accession>A0A4U0UB69</accession>
<evidence type="ECO:0000256" key="9">
    <source>
        <dbReference type="ARBA" id="ARBA00023328"/>
    </source>
</evidence>
<dbReference type="GO" id="GO:0007059">
    <property type="term" value="P:chromosome segregation"/>
    <property type="evidence" value="ECO:0007669"/>
    <property type="project" value="TreeGrafter"/>
</dbReference>
<dbReference type="PANTHER" id="PTHR15459:SF3">
    <property type="entry name" value="POLYAMINE-MODULATED FACTOR 1"/>
    <property type="match status" value="1"/>
</dbReference>
<dbReference type="GO" id="GO:0000444">
    <property type="term" value="C:MIS12/MIND type complex"/>
    <property type="evidence" value="ECO:0007669"/>
    <property type="project" value="InterPro"/>
</dbReference>
<dbReference type="EMBL" id="NAJL01000005">
    <property type="protein sequence ID" value="TKA32417.1"/>
    <property type="molecule type" value="Genomic_DNA"/>
</dbReference>
<dbReference type="Proteomes" id="UP000308549">
    <property type="component" value="Unassembled WGS sequence"/>
</dbReference>
<evidence type="ECO:0000256" key="4">
    <source>
        <dbReference type="ARBA" id="ARBA00022618"/>
    </source>
</evidence>
<organism evidence="11 12">
    <name type="scientific">Salinomyces thailandicus</name>
    <dbReference type="NCBI Taxonomy" id="706561"/>
    <lineage>
        <taxon>Eukaryota</taxon>
        <taxon>Fungi</taxon>
        <taxon>Dikarya</taxon>
        <taxon>Ascomycota</taxon>
        <taxon>Pezizomycotina</taxon>
        <taxon>Dothideomycetes</taxon>
        <taxon>Dothideomycetidae</taxon>
        <taxon>Mycosphaerellales</taxon>
        <taxon>Teratosphaeriaceae</taxon>
        <taxon>Salinomyces</taxon>
    </lineage>
</organism>
<keyword evidence="3" id="KW-0158">Chromosome</keyword>
<feature type="compositionally biased region" description="Low complexity" evidence="10">
    <location>
        <begin position="1"/>
        <end position="20"/>
    </location>
</feature>
<evidence type="ECO:0000256" key="6">
    <source>
        <dbReference type="ARBA" id="ARBA00022838"/>
    </source>
</evidence>
<evidence type="ECO:0000256" key="3">
    <source>
        <dbReference type="ARBA" id="ARBA00022454"/>
    </source>
</evidence>
<evidence type="ECO:0000313" key="12">
    <source>
        <dbReference type="Proteomes" id="UP000308549"/>
    </source>
</evidence>
<reference evidence="11 12" key="1">
    <citation type="submission" date="2017-03" db="EMBL/GenBank/DDBJ databases">
        <title>Genomes of endolithic fungi from Antarctica.</title>
        <authorList>
            <person name="Coleine C."/>
            <person name="Masonjones S."/>
            <person name="Stajich J.E."/>
        </authorList>
    </citation>
    <scope>NUCLEOTIDE SEQUENCE [LARGE SCALE GENOMIC DNA]</scope>
    <source>
        <strain evidence="11 12">CCFEE 6315</strain>
    </source>
</reference>
<evidence type="ECO:0000256" key="2">
    <source>
        <dbReference type="ARBA" id="ARBA00004629"/>
    </source>
</evidence>
<evidence type="ECO:0000256" key="1">
    <source>
        <dbReference type="ARBA" id="ARBA00004123"/>
    </source>
</evidence>
<comment type="caution">
    <text evidence="11">The sequence shown here is derived from an EMBL/GenBank/DDBJ whole genome shotgun (WGS) entry which is preliminary data.</text>
</comment>
<dbReference type="Pfam" id="PF03980">
    <property type="entry name" value="Nnf1"/>
    <property type="match status" value="1"/>
</dbReference>
<evidence type="ECO:0008006" key="13">
    <source>
        <dbReference type="Google" id="ProtNLM"/>
    </source>
</evidence>
<gene>
    <name evidence="11" type="ORF">B0A50_01523</name>
</gene>
<keyword evidence="7" id="KW-0539">Nucleus</keyword>
<feature type="compositionally biased region" description="Pro residues" evidence="10">
    <location>
        <begin position="21"/>
        <end position="30"/>
    </location>
</feature>
<dbReference type="GO" id="GO:0005634">
    <property type="term" value="C:nucleus"/>
    <property type="evidence" value="ECO:0007669"/>
    <property type="project" value="UniProtKB-SubCell"/>
</dbReference>
<comment type="subcellular location">
    <subcellularLocation>
        <location evidence="2">Chromosome</location>
        <location evidence="2">Centromere</location>
        <location evidence="2">Kinetochore</location>
    </subcellularLocation>
    <subcellularLocation>
        <location evidence="1">Nucleus</location>
    </subcellularLocation>
</comment>
<dbReference type="OrthoDB" id="18453at2759"/>
<keyword evidence="6" id="KW-0995">Kinetochore</keyword>
<dbReference type="InterPro" id="IPR007128">
    <property type="entry name" value="PMF1/Nnf1"/>
</dbReference>
<keyword evidence="9" id="KW-0137">Centromere</keyword>
<dbReference type="PANTHER" id="PTHR15459">
    <property type="entry name" value="POLYAMINE-MODULATED FACTOR 1"/>
    <property type="match status" value="1"/>
</dbReference>
<name>A0A4U0UB69_9PEZI</name>
<evidence type="ECO:0000256" key="7">
    <source>
        <dbReference type="ARBA" id="ARBA00023242"/>
    </source>
</evidence>
<evidence type="ECO:0000313" key="11">
    <source>
        <dbReference type="EMBL" id="TKA32417.1"/>
    </source>
</evidence>
<evidence type="ECO:0000256" key="5">
    <source>
        <dbReference type="ARBA" id="ARBA00022776"/>
    </source>
</evidence>
<keyword evidence="4" id="KW-0132">Cell division</keyword>
<keyword evidence="5" id="KW-0498">Mitosis</keyword>
<dbReference type="GO" id="GO:0051301">
    <property type="term" value="P:cell division"/>
    <property type="evidence" value="ECO:0007669"/>
    <property type="project" value="UniProtKB-KW"/>
</dbReference>
<dbReference type="AlphaFoldDB" id="A0A4U0UB69"/>
<proteinExistence type="predicted"/>
<sequence>MTTISPSPTRSRSPSRSPSPTTAPPVPTHPGPRATALQKLYNDAINHVLKTCNYDNFAKCFPTPAHEVPQSMRQLHEQFNEKLGNQLRSNFNGILVERDVVASLNELDRLVEEAKRRKEKAGVGEGGMKEESPIPPHTLPAAQLYLAHLSPSLAQASREIKEQQDATQTENVELLERVVQQRKEIAGLVAGLENVVADLDASVAALEPGEMDALREERRGVDEDMRMVV</sequence>
<evidence type="ECO:0000256" key="8">
    <source>
        <dbReference type="ARBA" id="ARBA00023306"/>
    </source>
</evidence>
<keyword evidence="8" id="KW-0131">Cell cycle</keyword>
<keyword evidence="12" id="KW-1185">Reference proteome</keyword>